<name>A0A645FPK3_9ZZZZ</name>
<organism evidence="1">
    <name type="scientific">bioreactor metagenome</name>
    <dbReference type="NCBI Taxonomy" id="1076179"/>
    <lineage>
        <taxon>unclassified sequences</taxon>
        <taxon>metagenomes</taxon>
        <taxon>ecological metagenomes</taxon>
    </lineage>
</organism>
<gene>
    <name evidence="1" type="ORF">SDC9_163690</name>
</gene>
<sequence length="80" mass="9242">MKDEVCPNHKGCQVINIEGFVESAGMRDFYISNFCEASQDKWSECKRFQTKRALAFCPDFVLPDSNLTLDEIIFKIETEL</sequence>
<dbReference type="AlphaFoldDB" id="A0A645FPK3"/>
<evidence type="ECO:0000313" key="1">
    <source>
        <dbReference type="EMBL" id="MPN16351.1"/>
    </source>
</evidence>
<comment type="caution">
    <text evidence="1">The sequence shown here is derived from an EMBL/GenBank/DDBJ whole genome shotgun (WGS) entry which is preliminary data.</text>
</comment>
<reference evidence="1" key="1">
    <citation type="submission" date="2019-08" db="EMBL/GenBank/DDBJ databases">
        <authorList>
            <person name="Kucharzyk K."/>
            <person name="Murdoch R.W."/>
            <person name="Higgins S."/>
            <person name="Loffler F."/>
        </authorList>
    </citation>
    <scope>NUCLEOTIDE SEQUENCE</scope>
</reference>
<accession>A0A645FPK3</accession>
<proteinExistence type="predicted"/>
<protein>
    <submittedName>
        <fullName evidence="1">Uncharacterized protein</fullName>
    </submittedName>
</protein>
<dbReference type="EMBL" id="VSSQ01063290">
    <property type="protein sequence ID" value="MPN16351.1"/>
    <property type="molecule type" value="Genomic_DNA"/>
</dbReference>